<evidence type="ECO:0000313" key="1">
    <source>
        <dbReference type="EMBL" id="MCK1793923.1"/>
    </source>
</evidence>
<evidence type="ECO:0008006" key="3">
    <source>
        <dbReference type="Google" id="ProtNLM"/>
    </source>
</evidence>
<dbReference type="Proteomes" id="UP001299876">
    <property type="component" value="Unassembled WGS sequence"/>
</dbReference>
<protein>
    <recommendedName>
        <fullName evidence="3">DUF1659 domain-containing protein</fullName>
    </recommendedName>
</protein>
<evidence type="ECO:0000313" key="2">
    <source>
        <dbReference type="Proteomes" id="UP001299876"/>
    </source>
</evidence>
<comment type="caution">
    <text evidence="1">The sequence shown here is derived from an EMBL/GenBank/DDBJ whole genome shotgun (WGS) entry which is preliminary data.</text>
</comment>
<gene>
    <name evidence="1" type="ORF">L9059_27830</name>
</gene>
<keyword evidence="2" id="KW-1185">Reference proteome</keyword>
<reference evidence="1 2" key="1">
    <citation type="submission" date="2022-02" db="EMBL/GenBank/DDBJ databases">
        <title>Comparative genomics of the first Antarctic Pseudomonas spp. capable of biotransforming 2,4,6-Trinitrotoluene.</title>
        <authorList>
            <person name="Cabrera M.A."/>
            <person name="Marquez S.L."/>
            <person name="Perez-Donoso J.M."/>
        </authorList>
    </citation>
    <scope>NUCLEOTIDE SEQUENCE [LARGE SCALE GENOMIC DNA]</scope>
    <source>
        <strain evidence="1 2">TNT19</strain>
    </source>
</reference>
<proteinExistence type="predicted"/>
<dbReference type="EMBL" id="JAKNRW010000046">
    <property type="protein sequence ID" value="MCK1793923.1"/>
    <property type="molecule type" value="Genomic_DNA"/>
</dbReference>
<organism evidence="1 2">
    <name type="scientific">Pseudomonas violetae</name>
    <dbReference type="NCBI Taxonomy" id="2915813"/>
    <lineage>
        <taxon>Bacteria</taxon>
        <taxon>Pseudomonadati</taxon>
        <taxon>Pseudomonadota</taxon>
        <taxon>Gammaproteobacteria</taxon>
        <taxon>Pseudomonadales</taxon>
        <taxon>Pseudomonadaceae</taxon>
        <taxon>Pseudomonas</taxon>
    </lineage>
</organism>
<name>A0ABT0F7E7_9PSED</name>
<dbReference type="RefSeq" id="WP_247294175.1">
    <property type="nucleotide sequence ID" value="NZ_JAKNRW010000046.1"/>
</dbReference>
<sequence length="63" mass="6785">MKKATLQVAFVQGKTASTPISINRSGRESSQNALDTLDCFDCQLVQSGRNGAFKLINTHLTAT</sequence>
<accession>A0ABT0F7E7</accession>